<evidence type="ECO:0000256" key="4">
    <source>
        <dbReference type="ARBA" id="ARBA00022840"/>
    </source>
</evidence>
<dbReference type="CDD" id="cd03215">
    <property type="entry name" value="ABC_Carb_Monos_II"/>
    <property type="match status" value="1"/>
</dbReference>
<dbReference type="Pfam" id="PF00005">
    <property type="entry name" value="ABC_tran"/>
    <property type="match status" value="3"/>
</dbReference>
<dbReference type="PANTHER" id="PTHR43790:SF9">
    <property type="entry name" value="GALACTOFURANOSE TRANSPORTER ATP-BINDING PROTEIN YTFR"/>
    <property type="match status" value="1"/>
</dbReference>
<evidence type="ECO:0000259" key="6">
    <source>
        <dbReference type="PROSITE" id="PS50893"/>
    </source>
</evidence>
<dbReference type="Proteomes" id="UP001501251">
    <property type="component" value="Unassembled WGS sequence"/>
</dbReference>
<evidence type="ECO:0000313" key="8">
    <source>
        <dbReference type="Proteomes" id="UP001501251"/>
    </source>
</evidence>
<dbReference type="PROSITE" id="PS00211">
    <property type="entry name" value="ABC_TRANSPORTER_1"/>
    <property type="match status" value="1"/>
</dbReference>
<dbReference type="CDD" id="cd03216">
    <property type="entry name" value="ABC_Carb_Monos_I"/>
    <property type="match status" value="1"/>
</dbReference>
<dbReference type="InterPro" id="IPR017871">
    <property type="entry name" value="ABC_transporter-like_CS"/>
</dbReference>
<evidence type="ECO:0000313" key="7">
    <source>
        <dbReference type="EMBL" id="GAA4204941.1"/>
    </source>
</evidence>
<gene>
    <name evidence="7" type="ORF">GCM10022252_64660</name>
</gene>
<dbReference type="PANTHER" id="PTHR43790">
    <property type="entry name" value="CARBOHYDRATE TRANSPORT ATP-BINDING PROTEIN MG119-RELATED"/>
    <property type="match status" value="1"/>
</dbReference>
<reference evidence="8" key="1">
    <citation type="journal article" date="2019" name="Int. J. Syst. Evol. Microbiol.">
        <title>The Global Catalogue of Microorganisms (GCM) 10K type strain sequencing project: providing services to taxonomists for standard genome sequencing and annotation.</title>
        <authorList>
            <consortium name="The Broad Institute Genomics Platform"/>
            <consortium name="The Broad Institute Genome Sequencing Center for Infectious Disease"/>
            <person name="Wu L."/>
            <person name="Ma J."/>
        </authorList>
    </citation>
    <scope>NUCLEOTIDE SEQUENCE [LARGE SCALE GENOMIC DNA]</scope>
    <source>
        <strain evidence="8">JCM 17388</strain>
    </source>
</reference>
<comment type="caution">
    <text evidence="7">The sequence shown here is derived from an EMBL/GenBank/DDBJ whole genome shotgun (WGS) entry which is preliminary data.</text>
</comment>
<dbReference type="InterPro" id="IPR027417">
    <property type="entry name" value="P-loop_NTPase"/>
</dbReference>
<keyword evidence="4 7" id="KW-0067">ATP-binding</keyword>
<keyword evidence="3" id="KW-0547">Nucleotide-binding</keyword>
<dbReference type="RefSeq" id="WP_344921956.1">
    <property type="nucleotide sequence ID" value="NZ_BAABAQ010000014.1"/>
</dbReference>
<name>A0ABP8BEK5_9ACTN</name>
<feature type="domain" description="ABC transporter" evidence="6">
    <location>
        <begin position="3"/>
        <end position="240"/>
    </location>
</feature>
<dbReference type="InterPro" id="IPR050107">
    <property type="entry name" value="ABC_carbohydrate_import_ATPase"/>
</dbReference>
<protein>
    <submittedName>
        <fullName evidence="7">Sugar ABC transporter ATP-binding protein</fullName>
    </submittedName>
</protein>
<evidence type="ECO:0000256" key="2">
    <source>
        <dbReference type="ARBA" id="ARBA00022737"/>
    </source>
</evidence>
<dbReference type="Gene3D" id="3.40.50.300">
    <property type="entry name" value="P-loop containing nucleotide triphosphate hydrolases"/>
    <property type="match status" value="2"/>
</dbReference>
<dbReference type="GO" id="GO:0005524">
    <property type="term" value="F:ATP binding"/>
    <property type="evidence" value="ECO:0007669"/>
    <property type="project" value="UniProtKB-KW"/>
</dbReference>
<feature type="domain" description="ABC transporter" evidence="6">
    <location>
        <begin position="239"/>
        <end position="545"/>
    </location>
</feature>
<proteinExistence type="predicted"/>
<evidence type="ECO:0000256" key="5">
    <source>
        <dbReference type="SAM" id="MobiDB-lite"/>
    </source>
</evidence>
<dbReference type="SMART" id="SM00382">
    <property type="entry name" value="AAA"/>
    <property type="match status" value="2"/>
</dbReference>
<dbReference type="SUPFAM" id="SSF52540">
    <property type="entry name" value="P-loop containing nucleoside triphosphate hydrolases"/>
    <property type="match status" value="2"/>
</dbReference>
<sequence length="546" mass="58018">MSLELRGVRKDYGGVEVLHGVDLVGHPGEVLAVVGANGAGKSTLIRILAGAQSMSAGEMWMDGERVELRSPHDAHARGIRTVYQELTLVPQLSVTENLLMGHFPKKRGGLIDWTAAHARAGELLESIGFGAIDPRTIAGRLTVARQQMVEIAKALVDEPRVLVLDEPSAVLAGSDLESLFALIRRLQERGVLVVYVSHRLAEVLELATSIVVIKDGRIVETTEPARTGENELIRLMAGRRLEQIYPDRRAGRGEVRLSVSGLTRGGEFEDISFSVHSGEIVGLFGLVGSGRSELARCVFGAEPASAGQVRVRSGAEPVGREGAGPVDRSGAEPVDGTRGESGAGSVDREGAGGPSEGRGRGRSGAVGFRTPAEAIAAGLALVTEDRKRTGLVLGMSVLDNITLTTLYSATRGPLIDTGHRRRNVAEMIDRLGIQPPGCASMPVVNLSGGNQQKAVLAKWLLAEPRVLILDEPTRGVDMAARVDIYRMIDDLARQGLAVLLISSDLTEVLGATDRILVMNQGRLTGDLRSDQTTEDEVLAHSIGSTA</sequence>
<feature type="region of interest" description="Disordered" evidence="5">
    <location>
        <begin position="308"/>
        <end position="366"/>
    </location>
</feature>
<dbReference type="InterPro" id="IPR003593">
    <property type="entry name" value="AAA+_ATPase"/>
</dbReference>
<evidence type="ECO:0000256" key="1">
    <source>
        <dbReference type="ARBA" id="ARBA00022448"/>
    </source>
</evidence>
<dbReference type="InterPro" id="IPR003439">
    <property type="entry name" value="ABC_transporter-like_ATP-bd"/>
</dbReference>
<dbReference type="PROSITE" id="PS50893">
    <property type="entry name" value="ABC_TRANSPORTER_2"/>
    <property type="match status" value="2"/>
</dbReference>
<keyword evidence="2" id="KW-0677">Repeat</keyword>
<organism evidence="7 8">
    <name type="scientific">Streptosporangium oxazolinicum</name>
    <dbReference type="NCBI Taxonomy" id="909287"/>
    <lineage>
        <taxon>Bacteria</taxon>
        <taxon>Bacillati</taxon>
        <taxon>Actinomycetota</taxon>
        <taxon>Actinomycetes</taxon>
        <taxon>Streptosporangiales</taxon>
        <taxon>Streptosporangiaceae</taxon>
        <taxon>Streptosporangium</taxon>
    </lineage>
</organism>
<dbReference type="EMBL" id="BAABAQ010000014">
    <property type="protein sequence ID" value="GAA4204941.1"/>
    <property type="molecule type" value="Genomic_DNA"/>
</dbReference>
<accession>A0ABP8BEK5</accession>
<keyword evidence="8" id="KW-1185">Reference proteome</keyword>
<evidence type="ECO:0000256" key="3">
    <source>
        <dbReference type="ARBA" id="ARBA00022741"/>
    </source>
</evidence>
<keyword evidence="1" id="KW-0813">Transport</keyword>